<evidence type="ECO:0000313" key="3">
    <source>
        <dbReference type="Proteomes" id="UP000539175"/>
    </source>
</evidence>
<proteinExistence type="predicted"/>
<protein>
    <submittedName>
        <fullName evidence="2">Uncharacterized protein</fullName>
    </submittedName>
</protein>
<dbReference type="AlphaFoldDB" id="A0A7X0AVY5"/>
<keyword evidence="3" id="KW-1185">Reference proteome</keyword>
<sequence>MVLGHSLDSRRGQTGIACPGPTRLPQFHDQRWNETLG</sequence>
<dbReference type="EMBL" id="JACIIZ010000004">
    <property type="protein sequence ID" value="MBB6251108.1"/>
    <property type="molecule type" value="Genomic_DNA"/>
</dbReference>
<evidence type="ECO:0000256" key="1">
    <source>
        <dbReference type="SAM" id="MobiDB-lite"/>
    </source>
</evidence>
<name>A0A7X0AVY5_9PROT</name>
<feature type="compositionally biased region" description="Basic and acidic residues" evidence="1">
    <location>
        <begin position="26"/>
        <end position="37"/>
    </location>
</feature>
<feature type="region of interest" description="Disordered" evidence="1">
    <location>
        <begin position="1"/>
        <end position="37"/>
    </location>
</feature>
<accession>A0A7X0AVY5</accession>
<dbReference type="Proteomes" id="UP000539175">
    <property type="component" value="Unassembled WGS sequence"/>
</dbReference>
<gene>
    <name evidence="2" type="ORF">FHS74_001653</name>
</gene>
<reference evidence="2 3" key="1">
    <citation type="submission" date="2020-08" db="EMBL/GenBank/DDBJ databases">
        <title>Genomic Encyclopedia of Type Strains, Phase IV (KMG-IV): sequencing the most valuable type-strain genomes for metagenomic binning, comparative biology and taxonomic classification.</title>
        <authorList>
            <person name="Goeker M."/>
        </authorList>
    </citation>
    <scope>NUCLEOTIDE SEQUENCE [LARGE SCALE GENOMIC DNA]</scope>
    <source>
        <strain evidence="2 3">DSM 22198</strain>
    </source>
</reference>
<organism evidence="2 3">
    <name type="scientific">Nitrospirillum iridis</name>
    <dbReference type="NCBI Taxonomy" id="765888"/>
    <lineage>
        <taxon>Bacteria</taxon>
        <taxon>Pseudomonadati</taxon>
        <taxon>Pseudomonadota</taxon>
        <taxon>Alphaproteobacteria</taxon>
        <taxon>Rhodospirillales</taxon>
        <taxon>Azospirillaceae</taxon>
        <taxon>Nitrospirillum</taxon>
    </lineage>
</organism>
<comment type="caution">
    <text evidence="2">The sequence shown here is derived from an EMBL/GenBank/DDBJ whole genome shotgun (WGS) entry which is preliminary data.</text>
</comment>
<evidence type="ECO:0000313" key="2">
    <source>
        <dbReference type="EMBL" id="MBB6251108.1"/>
    </source>
</evidence>